<feature type="domain" description="Exocyst complex subunit Exo70 C-terminal" evidence="7">
    <location>
        <begin position="352"/>
        <end position="764"/>
    </location>
</feature>
<dbReference type="GO" id="GO:0000145">
    <property type="term" value="C:exocyst"/>
    <property type="evidence" value="ECO:0007669"/>
    <property type="project" value="InterPro"/>
</dbReference>
<dbReference type="Gene3D" id="1.20.1280.170">
    <property type="entry name" value="Exocyst complex component Exo70"/>
    <property type="match status" value="1"/>
</dbReference>
<dbReference type="PANTHER" id="PTHR12542:SF41">
    <property type="entry name" value="EXOCYST COMPLEX COMPONENT 7"/>
    <property type="match status" value="1"/>
</dbReference>
<comment type="function">
    <text evidence="5">Component of the exocyst complex involved in the docking of exocytic vesicles with fusion sites on the plasma membrane.</text>
</comment>
<keyword evidence="3 5" id="KW-0268">Exocytosis</keyword>
<evidence type="ECO:0000256" key="5">
    <source>
        <dbReference type="RuleBase" id="RU365026"/>
    </source>
</evidence>
<organism evidence="8 9">
    <name type="scientific">Brachionus calyciflorus</name>
    <dbReference type="NCBI Taxonomy" id="104777"/>
    <lineage>
        <taxon>Eukaryota</taxon>
        <taxon>Metazoa</taxon>
        <taxon>Spiralia</taxon>
        <taxon>Gnathifera</taxon>
        <taxon>Rotifera</taxon>
        <taxon>Eurotatoria</taxon>
        <taxon>Monogononta</taxon>
        <taxon>Pseudotrocha</taxon>
        <taxon>Ploima</taxon>
        <taxon>Brachionidae</taxon>
        <taxon>Brachionus</taxon>
    </lineage>
</organism>
<feature type="compositionally biased region" description="Low complexity" evidence="6">
    <location>
        <begin position="233"/>
        <end position="280"/>
    </location>
</feature>
<dbReference type="Pfam" id="PF03081">
    <property type="entry name" value="Exo70_C"/>
    <property type="match status" value="1"/>
</dbReference>
<dbReference type="PANTHER" id="PTHR12542">
    <property type="entry name" value="EXOCYST COMPLEX PROTEIN EXO70"/>
    <property type="match status" value="1"/>
</dbReference>
<dbReference type="InterPro" id="IPR004140">
    <property type="entry name" value="Exo70"/>
</dbReference>
<feature type="non-terminal residue" evidence="8">
    <location>
        <position position="764"/>
    </location>
</feature>
<keyword evidence="9" id="KW-1185">Reference proteome</keyword>
<dbReference type="AlphaFoldDB" id="A0A814CIY9"/>
<dbReference type="GO" id="GO:0015031">
    <property type="term" value="P:protein transport"/>
    <property type="evidence" value="ECO:0007669"/>
    <property type="project" value="UniProtKB-KW"/>
</dbReference>
<dbReference type="Proteomes" id="UP000663879">
    <property type="component" value="Unassembled WGS sequence"/>
</dbReference>
<protein>
    <recommendedName>
        <fullName evidence="4 5">Exocyst complex component 7</fullName>
    </recommendedName>
    <alternativeName>
        <fullName evidence="5">Exocyst complex component Exo70</fullName>
    </alternativeName>
</protein>
<dbReference type="EMBL" id="CAJNOC010002656">
    <property type="protein sequence ID" value="CAF0945163.1"/>
    <property type="molecule type" value="Genomic_DNA"/>
</dbReference>
<comment type="caution">
    <text evidence="8">The sequence shown here is derived from an EMBL/GenBank/DDBJ whole genome shotgun (WGS) entry which is preliminary data.</text>
</comment>
<gene>
    <name evidence="8" type="ORF">OXX778_LOCUS13644</name>
</gene>
<evidence type="ECO:0000256" key="6">
    <source>
        <dbReference type="SAM" id="MobiDB-lite"/>
    </source>
</evidence>
<reference evidence="8" key="1">
    <citation type="submission" date="2021-02" db="EMBL/GenBank/DDBJ databases">
        <authorList>
            <person name="Nowell W R."/>
        </authorList>
    </citation>
    <scope>NUCLEOTIDE SEQUENCE</scope>
    <source>
        <strain evidence="8">Ploen Becks lab</strain>
    </source>
</reference>
<proteinExistence type="inferred from homology"/>
<dbReference type="InterPro" id="IPR016159">
    <property type="entry name" value="Cullin_repeat-like_dom_sf"/>
</dbReference>
<dbReference type="OrthoDB" id="1922221at2759"/>
<evidence type="ECO:0000259" key="7">
    <source>
        <dbReference type="Pfam" id="PF03081"/>
    </source>
</evidence>
<evidence type="ECO:0000256" key="2">
    <source>
        <dbReference type="ARBA" id="ARBA00022448"/>
    </source>
</evidence>
<feature type="region of interest" description="Disordered" evidence="6">
    <location>
        <begin position="231"/>
        <end position="283"/>
    </location>
</feature>
<dbReference type="GO" id="GO:0006887">
    <property type="term" value="P:exocytosis"/>
    <property type="evidence" value="ECO:0007669"/>
    <property type="project" value="UniProtKB-KW"/>
</dbReference>
<dbReference type="SUPFAM" id="SSF74788">
    <property type="entry name" value="Cullin repeat-like"/>
    <property type="match status" value="1"/>
</dbReference>
<dbReference type="GO" id="GO:0005546">
    <property type="term" value="F:phosphatidylinositol-4,5-bisphosphate binding"/>
    <property type="evidence" value="ECO:0007669"/>
    <property type="project" value="InterPro"/>
</dbReference>
<comment type="similarity">
    <text evidence="1 5">Belongs to the EXO70 family.</text>
</comment>
<evidence type="ECO:0000256" key="3">
    <source>
        <dbReference type="ARBA" id="ARBA00022483"/>
    </source>
</evidence>
<name>A0A814CIY9_9BILA</name>
<evidence type="ECO:0000313" key="9">
    <source>
        <dbReference type="Proteomes" id="UP000663879"/>
    </source>
</evidence>
<dbReference type="Pfam" id="PF20669">
    <property type="entry name" value="Exo70_N"/>
    <property type="match status" value="1"/>
</dbReference>
<keyword evidence="5" id="KW-0653">Protein transport</keyword>
<accession>A0A814CIY9</accession>
<evidence type="ECO:0000256" key="4">
    <source>
        <dbReference type="ARBA" id="ARBA00026169"/>
    </source>
</evidence>
<keyword evidence="2 5" id="KW-0813">Transport</keyword>
<sequence>MVYEDTYRIRQLNDLKVQHEINSINVLKKCLNESKEQTHKMTNLLDNFESRLSALHDIIVPVYDSTNILQIKHSNLQTAVNQLDNILEYYKTVENLSANIQAGPGQDISSYLSQMDKLKGAIQYFAVNKNQSQKAENEELWNKGKINVDREFETFLGKFSDLSIKKLNMNDSLNDQTDSSSNYGSKEYAMNQMICIIEWFKKTEQTHLDKLYDKIIKCRSQIMLDNIKKTKSRNNSLGNNNVSNSISLNTNNSNSSSQYSKRSSLAPLSPVSSNLSSPLSENDSRRVTLRSRLTENLFSSSDIRKKTPKSNLNDSYSNSSVQLKNMANLYQIDEEHEINECLKFNEIVLKTLSMFQLEVKFIYKLLESDNFIATRVLERIFDPVLRLLHVETERLSSNVKHIQKKTTSKYIVSLLSILSEMVKTKPQFLKIFQESTFKSTKTMRHLDKSTQLYLEIFVNIEKACVEYLRDVADSTKNDSEAIHPNGNIHPITTETLSFINNLLPFDVIAGFISSVVVSENSSQEVPSEVEIKLRRKASEDNAAVFNRIAYQVEKNVEKKVYRISLAEYFYRLLKYLNLNLKKKAENYQDQNLKCIFLLNNTHKINKLLGQVDNLNQMKQQEINEFKNLCELLAMANRLELKNYYETEILNHKREYSKCWSRLIPYIKDLIERNPFNSEKLKDKDRQLLKDRFSGFNKEFEDIYEAQKRYYIPVEQNELADEIRQDNVLYVGSQYQKFYNIYSKINFATNKDKYVKYTPEALNAM</sequence>
<evidence type="ECO:0000313" key="8">
    <source>
        <dbReference type="EMBL" id="CAF0945163.1"/>
    </source>
</evidence>
<evidence type="ECO:0000256" key="1">
    <source>
        <dbReference type="ARBA" id="ARBA00006756"/>
    </source>
</evidence>
<dbReference type="InterPro" id="IPR046364">
    <property type="entry name" value="Exo70_C"/>
</dbReference>